<organism evidence="3">
    <name type="scientific">Caldiarchaeum subterraneum</name>
    <dbReference type="NCBI Taxonomy" id="311458"/>
    <lineage>
        <taxon>Archaea</taxon>
        <taxon>Nitrososphaerota</taxon>
        <taxon>Candidatus Caldarchaeales</taxon>
        <taxon>Candidatus Caldarchaeaceae</taxon>
        <taxon>Candidatus Caldarchaeum</taxon>
    </lineage>
</organism>
<keyword evidence="2" id="KW-0472">Membrane</keyword>
<accession>A0A7C5YG35</accession>
<evidence type="ECO:0000256" key="1">
    <source>
        <dbReference type="SAM" id="MobiDB-lite"/>
    </source>
</evidence>
<sequence length="141" mass="15533">MAETAIIPPPNVIPLLFFGALAACVVILHLLLIIIGSRKLSIQPSIAPVLQPAPRNLTSPRSTTVPTKTEPTPPTPSKSVEDFPKRLEKIDELLNTLETMVKAKQENTKHPEAETIIQTESQQETDISEIVRLAKSLKREI</sequence>
<evidence type="ECO:0000256" key="2">
    <source>
        <dbReference type="SAM" id="Phobius"/>
    </source>
</evidence>
<keyword evidence="2" id="KW-0812">Transmembrane</keyword>
<protein>
    <submittedName>
        <fullName evidence="3">Uncharacterized protein</fullName>
    </submittedName>
</protein>
<dbReference type="AlphaFoldDB" id="A0A7C5YG35"/>
<feature type="transmembrane region" description="Helical" evidence="2">
    <location>
        <begin position="12"/>
        <end position="35"/>
    </location>
</feature>
<name>A0A7C5YG35_CALS0</name>
<keyword evidence="2" id="KW-1133">Transmembrane helix</keyword>
<reference evidence="3" key="1">
    <citation type="journal article" date="2020" name="mSystems">
        <title>Genome- and Community-Level Interaction Insights into Carbon Utilization and Element Cycling Functions of Hydrothermarchaeota in Hydrothermal Sediment.</title>
        <authorList>
            <person name="Zhou Z."/>
            <person name="Liu Y."/>
            <person name="Xu W."/>
            <person name="Pan J."/>
            <person name="Luo Z.H."/>
            <person name="Li M."/>
        </authorList>
    </citation>
    <scope>NUCLEOTIDE SEQUENCE [LARGE SCALE GENOMIC DNA]</scope>
    <source>
        <strain evidence="3">SpSt-1084</strain>
    </source>
</reference>
<dbReference type="EMBL" id="DRXS01000267">
    <property type="protein sequence ID" value="HHR41161.1"/>
    <property type="molecule type" value="Genomic_DNA"/>
</dbReference>
<proteinExistence type="predicted"/>
<gene>
    <name evidence="3" type="ORF">ENM42_04955</name>
</gene>
<feature type="region of interest" description="Disordered" evidence="1">
    <location>
        <begin position="50"/>
        <end position="83"/>
    </location>
</feature>
<evidence type="ECO:0000313" key="3">
    <source>
        <dbReference type="EMBL" id="HHR41161.1"/>
    </source>
</evidence>
<comment type="caution">
    <text evidence="3">The sequence shown here is derived from an EMBL/GenBank/DDBJ whole genome shotgun (WGS) entry which is preliminary data.</text>
</comment>